<organism evidence="2 3">
    <name type="scientific">Araneus ventricosus</name>
    <name type="common">Orbweaver spider</name>
    <name type="synonym">Epeira ventricosa</name>
    <dbReference type="NCBI Taxonomy" id="182803"/>
    <lineage>
        <taxon>Eukaryota</taxon>
        <taxon>Metazoa</taxon>
        <taxon>Ecdysozoa</taxon>
        <taxon>Arthropoda</taxon>
        <taxon>Chelicerata</taxon>
        <taxon>Arachnida</taxon>
        <taxon>Araneae</taxon>
        <taxon>Araneomorphae</taxon>
        <taxon>Entelegynae</taxon>
        <taxon>Araneoidea</taxon>
        <taxon>Araneidae</taxon>
        <taxon>Araneus</taxon>
    </lineage>
</organism>
<proteinExistence type="predicted"/>
<evidence type="ECO:0000256" key="1">
    <source>
        <dbReference type="SAM" id="MobiDB-lite"/>
    </source>
</evidence>
<feature type="region of interest" description="Disordered" evidence="1">
    <location>
        <begin position="1"/>
        <end position="22"/>
    </location>
</feature>
<evidence type="ECO:0000313" key="3">
    <source>
        <dbReference type="Proteomes" id="UP000499080"/>
    </source>
</evidence>
<feature type="non-terminal residue" evidence="2">
    <location>
        <position position="62"/>
    </location>
</feature>
<name>A0A4Y2T8U0_ARAVE</name>
<protein>
    <submittedName>
        <fullName evidence="2">Uncharacterized protein</fullName>
    </submittedName>
</protein>
<gene>
    <name evidence="2" type="ORF">AVEN_53889_1</name>
</gene>
<reference evidence="2 3" key="1">
    <citation type="journal article" date="2019" name="Sci. Rep.">
        <title>Orb-weaving spider Araneus ventricosus genome elucidates the spidroin gene catalogue.</title>
        <authorList>
            <person name="Kono N."/>
            <person name="Nakamura H."/>
            <person name="Ohtoshi R."/>
            <person name="Moran D.A.P."/>
            <person name="Shinohara A."/>
            <person name="Yoshida Y."/>
            <person name="Fujiwara M."/>
            <person name="Mori M."/>
            <person name="Tomita M."/>
            <person name="Arakawa K."/>
        </authorList>
    </citation>
    <scope>NUCLEOTIDE SEQUENCE [LARGE SCALE GENOMIC DNA]</scope>
</reference>
<comment type="caution">
    <text evidence="2">The sequence shown here is derived from an EMBL/GenBank/DDBJ whole genome shotgun (WGS) entry which is preliminary data.</text>
</comment>
<dbReference type="Proteomes" id="UP000499080">
    <property type="component" value="Unassembled WGS sequence"/>
</dbReference>
<dbReference type="AlphaFoldDB" id="A0A4Y2T8U0"/>
<accession>A0A4Y2T8U0</accession>
<keyword evidence="3" id="KW-1185">Reference proteome</keyword>
<sequence>MKVISSRPELTNVETTGHREKDQRVPHRLAAGHYICNQKTGSKSGSKFTQLKFWWGERLCKS</sequence>
<evidence type="ECO:0000313" key="2">
    <source>
        <dbReference type="EMBL" id="GBN96621.1"/>
    </source>
</evidence>
<dbReference type="EMBL" id="BGPR01026691">
    <property type="protein sequence ID" value="GBN96621.1"/>
    <property type="molecule type" value="Genomic_DNA"/>
</dbReference>